<dbReference type="RefSeq" id="WP_100148421.1">
    <property type="nucleotide sequence ID" value="NZ_FWFN01000001.1"/>
</dbReference>
<evidence type="ECO:0000313" key="4">
    <source>
        <dbReference type="Proteomes" id="UP000193963"/>
    </source>
</evidence>
<evidence type="ECO:0000256" key="2">
    <source>
        <dbReference type="SAM" id="SignalP"/>
    </source>
</evidence>
<dbReference type="OrthoDB" id="6673861at2"/>
<dbReference type="Pfam" id="PF03783">
    <property type="entry name" value="CsgG"/>
    <property type="match status" value="1"/>
</dbReference>
<feature type="compositionally biased region" description="Polar residues" evidence="1">
    <location>
        <begin position="403"/>
        <end position="412"/>
    </location>
</feature>
<organism evidence="3 4">
    <name type="scientific">Pseudooceanicola marinus</name>
    <dbReference type="NCBI Taxonomy" id="396013"/>
    <lineage>
        <taxon>Bacteria</taxon>
        <taxon>Pseudomonadati</taxon>
        <taxon>Pseudomonadota</taxon>
        <taxon>Alphaproteobacteria</taxon>
        <taxon>Rhodobacterales</taxon>
        <taxon>Paracoccaceae</taxon>
        <taxon>Pseudooceanicola</taxon>
    </lineage>
</organism>
<dbReference type="Gene3D" id="3.40.50.10610">
    <property type="entry name" value="ABC-type transport auxiliary lipoprotein component"/>
    <property type="match status" value="1"/>
</dbReference>
<sequence>MLTVTALPFSKLAGAAALVALAACTPPSKNLDLLEGPPIEDVVTPIDQALHCLDNRISNKLAFSVGPIPDLTGRESYNDGGAGKYVSQGAADIVQSALFKSGVTIVNRRSMGIPQTEARWGLRDIKGQMPVNLFISGSVNTLDFIPGGGMSLGVRGVGPQYRQNRILVGMDLAVTNAANGQVVANIPLQKQIFSDETGAFTHRFFGTTLVNMDAGVQRREALNMALRQMLYLATYELLTQLMPPEKYEECSALIAEDVGAVSGTKTSGEQLAMLQDARDAEMEAAQAAADAAAAEAEAAADAERAAAEDAADAAPAEVPTAEAAPETTAVAAPLPQADPAPAGETTEEARAPHPAPARRPEAPTDIEALPARAVVHSTAPVDGAADRKLKPTENAEEALGTTPADSATLSDA</sequence>
<dbReference type="AlphaFoldDB" id="A0A1X6Y7G0"/>
<keyword evidence="2" id="KW-0732">Signal</keyword>
<name>A0A1X6Y7G0_9RHOB</name>
<keyword evidence="4" id="KW-1185">Reference proteome</keyword>
<gene>
    <name evidence="3" type="ORF">PSM7751_00251</name>
</gene>
<evidence type="ECO:0000256" key="1">
    <source>
        <dbReference type="SAM" id="MobiDB-lite"/>
    </source>
</evidence>
<feature type="region of interest" description="Disordered" evidence="1">
    <location>
        <begin position="294"/>
        <end position="412"/>
    </location>
</feature>
<dbReference type="InterPro" id="IPR005534">
    <property type="entry name" value="Curli_assmbl/transp-comp_CsgG"/>
</dbReference>
<dbReference type="GO" id="GO:0030288">
    <property type="term" value="C:outer membrane-bounded periplasmic space"/>
    <property type="evidence" value="ECO:0007669"/>
    <property type="project" value="InterPro"/>
</dbReference>
<dbReference type="Proteomes" id="UP000193963">
    <property type="component" value="Unassembled WGS sequence"/>
</dbReference>
<proteinExistence type="predicted"/>
<feature type="compositionally biased region" description="Basic and acidic residues" evidence="1">
    <location>
        <begin position="384"/>
        <end position="393"/>
    </location>
</feature>
<protein>
    <submittedName>
        <fullName evidence="3">Curli production assembly/transport component CsgG</fullName>
    </submittedName>
</protein>
<accession>A0A1X6Y7G0</accession>
<feature type="chain" id="PRO_5012869174" evidence="2">
    <location>
        <begin position="23"/>
        <end position="412"/>
    </location>
</feature>
<evidence type="ECO:0000313" key="3">
    <source>
        <dbReference type="EMBL" id="SLN12923.1"/>
    </source>
</evidence>
<reference evidence="3 4" key="1">
    <citation type="submission" date="2017-03" db="EMBL/GenBank/DDBJ databases">
        <authorList>
            <person name="Afonso C.L."/>
            <person name="Miller P.J."/>
            <person name="Scott M.A."/>
            <person name="Spackman E."/>
            <person name="Goraichik I."/>
            <person name="Dimitrov K.M."/>
            <person name="Suarez D.L."/>
            <person name="Swayne D.E."/>
        </authorList>
    </citation>
    <scope>NUCLEOTIDE SEQUENCE [LARGE SCALE GENOMIC DNA]</scope>
    <source>
        <strain evidence="3 4">CECT 7751</strain>
    </source>
</reference>
<feature type="signal peptide" evidence="2">
    <location>
        <begin position="1"/>
        <end position="22"/>
    </location>
</feature>
<dbReference type="EMBL" id="FWFN01000001">
    <property type="protein sequence ID" value="SLN12923.1"/>
    <property type="molecule type" value="Genomic_DNA"/>
</dbReference>
<feature type="compositionally biased region" description="Low complexity" evidence="1">
    <location>
        <begin position="312"/>
        <end position="344"/>
    </location>
</feature>